<dbReference type="InterPro" id="IPR049203">
    <property type="entry name" value="DUF6818"/>
</dbReference>
<feature type="region of interest" description="Disordered" evidence="1">
    <location>
        <begin position="464"/>
        <end position="573"/>
    </location>
</feature>
<evidence type="ECO:0000256" key="1">
    <source>
        <dbReference type="SAM" id="MobiDB-lite"/>
    </source>
</evidence>
<proteinExistence type="predicted"/>
<dbReference type="OrthoDB" id="99432at2759"/>
<organism evidence="3 4">
    <name type="scientific">Lyophyllum shimeji</name>
    <name type="common">Hon-shimeji</name>
    <name type="synonym">Tricholoma shimeji</name>
    <dbReference type="NCBI Taxonomy" id="47721"/>
    <lineage>
        <taxon>Eukaryota</taxon>
        <taxon>Fungi</taxon>
        <taxon>Dikarya</taxon>
        <taxon>Basidiomycota</taxon>
        <taxon>Agaricomycotina</taxon>
        <taxon>Agaricomycetes</taxon>
        <taxon>Agaricomycetidae</taxon>
        <taxon>Agaricales</taxon>
        <taxon>Tricholomatineae</taxon>
        <taxon>Lyophyllaceae</taxon>
        <taxon>Lyophyllum</taxon>
    </lineage>
</organism>
<reference evidence="3" key="1">
    <citation type="submission" date="2022-07" db="EMBL/GenBank/DDBJ databases">
        <title>The genome of Lyophyllum shimeji provides insight into the initial evolution of ectomycorrhizal fungal genome.</title>
        <authorList>
            <person name="Kobayashi Y."/>
            <person name="Shibata T."/>
            <person name="Hirakawa H."/>
            <person name="Shigenobu S."/>
            <person name="Nishiyama T."/>
            <person name="Yamada A."/>
            <person name="Hasebe M."/>
            <person name="Kawaguchi M."/>
        </authorList>
    </citation>
    <scope>NUCLEOTIDE SEQUENCE</scope>
    <source>
        <strain evidence="3">AT787</strain>
    </source>
</reference>
<dbReference type="PANTHER" id="PTHR34409">
    <property type="entry name" value="SET DOMAIN-CONTAINING PROTEIN"/>
    <property type="match status" value="1"/>
</dbReference>
<protein>
    <recommendedName>
        <fullName evidence="2">DUF6818 domain-containing protein</fullName>
    </recommendedName>
</protein>
<dbReference type="EMBL" id="BRPK01000015">
    <property type="protein sequence ID" value="GLB43938.1"/>
    <property type="molecule type" value="Genomic_DNA"/>
</dbReference>
<feature type="region of interest" description="Disordered" evidence="1">
    <location>
        <begin position="53"/>
        <end position="73"/>
    </location>
</feature>
<evidence type="ECO:0000259" key="2">
    <source>
        <dbReference type="Pfam" id="PF20681"/>
    </source>
</evidence>
<evidence type="ECO:0000313" key="4">
    <source>
        <dbReference type="Proteomes" id="UP001063166"/>
    </source>
</evidence>
<gene>
    <name evidence="3" type="ORF">LshimejAT787_1501220</name>
</gene>
<feature type="domain" description="DUF6818" evidence="2">
    <location>
        <begin position="214"/>
        <end position="289"/>
    </location>
</feature>
<name>A0A9P3PYK9_LYOSH</name>
<dbReference type="Proteomes" id="UP001063166">
    <property type="component" value="Unassembled WGS sequence"/>
</dbReference>
<sequence>MSAPPNYQPPHFTPTQPAPPLCYDDAGNAFAQDLTGQFVPYYIQYPMYPPGLQPHGPLVPHDNTRDGPDSPISKAYTETSVAAVQSSNSAAVPSRPVPSIDPRLAGLPPLSDSDDDDLTHDPTVAKAQGHAPAKKVASSRREPKGPKQRASQPMNKGKARASEPISSRKRKALLLSDDEDIKEAEAKRGRPRGSSNYTINEVMHLLDLLEAELPLGQKGWNSVYKKYTKWARNNNYISRTVKSLDTKYKQLIKTTMPTGDGRCPPDVKHAHQIEDLIKERACTRDLNDSGFDGDATHDNSACKTDAGEEDDDDEVEIVETPSVKKEICHAIVRHPDPLATITCRENHPHGMELVTKLADAFDPAAFKARDAERADRSLQNTQILTLSQQLCDLHATIESLRAQITNRHSDLHKVERASPSTLPAGPVRLAVFVAASLPSETSRGMGHTRVAHRYPEEGEATWWVTDPSLTGSSDSEKENTPLCPVASSSRHQQKHRSWDSHDLSNSHDSSRHYFRNASPIEQPFSIRPPSPFYGTMDDVSNSVDPLRLSPAADTQVEGSQSRADEALGDEAML</sequence>
<dbReference type="Pfam" id="PF20681">
    <property type="entry name" value="DUF6818"/>
    <property type="match status" value="1"/>
</dbReference>
<evidence type="ECO:0000313" key="3">
    <source>
        <dbReference type="EMBL" id="GLB43938.1"/>
    </source>
</evidence>
<feature type="compositionally biased region" description="Basic and acidic residues" evidence="1">
    <location>
        <begin position="496"/>
        <end position="511"/>
    </location>
</feature>
<dbReference type="PANTHER" id="PTHR34409:SF1">
    <property type="entry name" value="MYB-LIKE DOMAIN-CONTAINING PROTEIN"/>
    <property type="match status" value="1"/>
</dbReference>
<feature type="region of interest" description="Disordered" evidence="1">
    <location>
        <begin position="85"/>
        <end position="193"/>
    </location>
</feature>
<keyword evidence="4" id="KW-1185">Reference proteome</keyword>
<dbReference type="AlphaFoldDB" id="A0A9P3PYK9"/>
<comment type="caution">
    <text evidence="3">The sequence shown here is derived from an EMBL/GenBank/DDBJ whole genome shotgun (WGS) entry which is preliminary data.</text>
</comment>
<accession>A0A9P3PYK9</accession>
<feature type="region of interest" description="Disordered" evidence="1">
    <location>
        <begin position="289"/>
        <end position="312"/>
    </location>
</feature>